<comment type="caution">
    <text evidence="1">The sequence shown here is derived from an EMBL/GenBank/DDBJ whole genome shotgun (WGS) entry which is preliminary data.</text>
</comment>
<dbReference type="GeneID" id="26902663"/>
<sequence>MLSDIQRQRHIELEGTTNFRNLGGYRTKDGTKTTKWGVLYRCDHLTDISPENAQHVLVDQLHIHEAFDLRAHKEVVAKNYNFHDITRHCVGIEPTRIAEFVKRGEDMSNGKTVFRAMKAVYQQMVTDYGAIFGSIVKGIIKSKVSSDNAAVFHCTAGKDRTGWAAYLILTLLDVRDEDKRADYSMSNTCFRPPKDAHDSTGGLGMGEEVKGAVGSVCDEFLDASIDEVNKLGGTRAYAKSHMGLTDDDIQQLRDLLLE</sequence>
<evidence type="ECO:0008006" key="3">
    <source>
        <dbReference type="Google" id="ProtNLM"/>
    </source>
</evidence>
<dbReference type="InterPro" id="IPR026893">
    <property type="entry name" value="Tyr/Ser_Pase_IphP-type"/>
</dbReference>
<keyword evidence="2" id="KW-1185">Reference proteome</keyword>
<protein>
    <recommendedName>
        <fullName evidence="3">Tyrosine specific protein phosphatases domain-containing protein</fullName>
    </recommendedName>
</protein>
<gene>
    <name evidence="1" type="ORF">ABB37_02368</name>
</gene>
<evidence type="ECO:0000313" key="1">
    <source>
        <dbReference type="EMBL" id="KPA84379.1"/>
    </source>
</evidence>
<dbReference type="RefSeq" id="XP_015662819.1">
    <property type="nucleotide sequence ID" value="XM_015799341.1"/>
</dbReference>
<dbReference type="GO" id="GO:0004721">
    <property type="term" value="F:phosphoprotein phosphatase activity"/>
    <property type="evidence" value="ECO:0007669"/>
    <property type="project" value="InterPro"/>
</dbReference>
<reference evidence="1 2" key="1">
    <citation type="submission" date="2015-07" db="EMBL/GenBank/DDBJ databases">
        <title>High-quality genome of monoxenous trypanosomatid Leptomonas pyrrhocoris.</title>
        <authorList>
            <person name="Flegontov P."/>
            <person name="Butenko A."/>
            <person name="Firsov S."/>
            <person name="Vlcek C."/>
            <person name="Logacheva M.D."/>
            <person name="Field M."/>
            <person name="Filatov D."/>
            <person name="Flegontova O."/>
            <person name="Gerasimov E."/>
            <person name="Jackson A.P."/>
            <person name="Kelly S."/>
            <person name="Opperdoes F."/>
            <person name="O'Reilly A."/>
            <person name="Votypka J."/>
            <person name="Yurchenko V."/>
            <person name="Lukes J."/>
        </authorList>
    </citation>
    <scope>NUCLEOTIDE SEQUENCE [LARGE SCALE GENOMIC DNA]</scope>
    <source>
        <strain evidence="1">H10</strain>
    </source>
</reference>
<dbReference type="Gene3D" id="3.90.190.10">
    <property type="entry name" value="Protein tyrosine phosphatase superfamily"/>
    <property type="match status" value="1"/>
</dbReference>
<dbReference type="OMA" id="YHCSEGK"/>
<dbReference type="RefSeq" id="XP_015662818.1">
    <property type="nucleotide sequence ID" value="XM_015799340.1"/>
</dbReference>
<dbReference type="InterPro" id="IPR016130">
    <property type="entry name" value="Tyr_Pase_AS"/>
</dbReference>
<dbReference type="OrthoDB" id="449382at2759"/>
<dbReference type="SUPFAM" id="SSF52799">
    <property type="entry name" value="(Phosphotyrosine protein) phosphatases II"/>
    <property type="match status" value="1"/>
</dbReference>
<dbReference type="InterPro" id="IPR029021">
    <property type="entry name" value="Prot-tyrosine_phosphatase-like"/>
</dbReference>
<dbReference type="EMBL" id="LGTL01000003">
    <property type="protein sequence ID" value="KPA84380.1"/>
    <property type="molecule type" value="Genomic_DNA"/>
</dbReference>
<name>A0A0M9G840_LEPPY</name>
<dbReference type="PROSITE" id="PS00383">
    <property type="entry name" value="TYR_PHOSPHATASE_1"/>
    <property type="match status" value="1"/>
</dbReference>
<dbReference type="VEuPathDB" id="TriTrypDB:LpyrH10_03_5190"/>
<evidence type="ECO:0000313" key="2">
    <source>
        <dbReference type="Proteomes" id="UP000037923"/>
    </source>
</evidence>
<dbReference type="Proteomes" id="UP000037923">
    <property type="component" value="Unassembled WGS sequence"/>
</dbReference>
<dbReference type="Pfam" id="PF13350">
    <property type="entry name" value="Y_phosphatase3"/>
    <property type="match status" value="1"/>
</dbReference>
<dbReference type="EMBL" id="LGTL01000003">
    <property type="protein sequence ID" value="KPA84379.1"/>
    <property type="molecule type" value="Genomic_DNA"/>
</dbReference>
<dbReference type="AlphaFoldDB" id="A0A0M9G840"/>
<accession>A0A0M9G840</accession>
<proteinExistence type="predicted"/>
<organism evidence="1 2">
    <name type="scientific">Leptomonas pyrrhocoris</name>
    <name type="common">Firebug parasite</name>
    <dbReference type="NCBI Taxonomy" id="157538"/>
    <lineage>
        <taxon>Eukaryota</taxon>
        <taxon>Discoba</taxon>
        <taxon>Euglenozoa</taxon>
        <taxon>Kinetoplastea</taxon>
        <taxon>Metakinetoplastina</taxon>
        <taxon>Trypanosomatida</taxon>
        <taxon>Trypanosomatidae</taxon>
        <taxon>Leishmaniinae</taxon>
        <taxon>Leptomonas</taxon>
    </lineage>
</organism>